<organism evidence="1 2">
    <name type="scientific">Halobacillus litoralis</name>
    <dbReference type="NCBI Taxonomy" id="45668"/>
    <lineage>
        <taxon>Bacteria</taxon>
        <taxon>Bacillati</taxon>
        <taxon>Bacillota</taxon>
        <taxon>Bacilli</taxon>
        <taxon>Bacillales</taxon>
        <taxon>Bacillaceae</taxon>
        <taxon>Halobacillus</taxon>
    </lineage>
</organism>
<gene>
    <name evidence="1" type="ORF">HLI_00530</name>
</gene>
<sequence>MVVLFFCTFLKKGAVILEVFPLLLFVVKDEFDQMLVNMALALMLLAGKNEIFRNSPLIGYVCALIFVGM</sequence>
<evidence type="ECO:0000313" key="2">
    <source>
        <dbReference type="Proteomes" id="UP000287756"/>
    </source>
</evidence>
<proteinExistence type="predicted"/>
<reference evidence="1 2" key="1">
    <citation type="submission" date="2018-01" db="EMBL/GenBank/DDBJ databases">
        <title>The whole genome sequencing and assembly of Halobacillus litoralis ERB031 strain.</title>
        <authorList>
            <person name="Lee S.-J."/>
            <person name="Park M.-K."/>
            <person name="Kim J.-Y."/>
            <person name="Lee Y.-J."/>
            <person name="Yi H."/>
            <person name="Bahn Y.-S."/>
            <person name="Kim J.F."/>
            <person name="Lee D.-W."/>
        </authorList>
    </citation>
    <scope>NUCLEOTIDE SEQUENCE [LARGE SCALE GENOMIC DNA]</scope>
    <source>
        <strain evidence="1 2">ERB 031</strain>
    </source>
</reference>
<dbReference type="AlphaFoldDB" id="A0A410M792"/>
<dbReference type="KEGG" id="hli:HLI_00530"/>
<dbReference type="Proteomes" id="UP000287756">
    <property type="component" value="Chromosome"/>
</dbReference>
<protein>
    <submittedName>
        <fullName evidence="1">Uncharacterized protein</fullName>
    </submittedName>
</protein>
<dbReference type="EMBL" id="CP026118">
    <property type="protein sequence ID" value="QAS50791.1"/>
    <property type="molecule type" value="Genomic_DNA"/>
</dbReference>
<name>A0A410M792_9BACI</name>
<evidence type="ECO:0000313" key="1">
    <source>
        <dbReference type="EMBL" id="QAS50791.1"/>
    </source>
</evidence>
<accession>A0A410M792</accession>